<comment type="caution">
    <text evidence="3">The sequence shown here is derived from an EMBL/GenBank/DDBJ whole genome shotgun (WGS) entry which is preliminary data.</text>
</comment>
<dbReference type="Pfam" id="PF17906">
    <property type="entry name" value="HTH_48"/>
    <property type="match status" value="1"/>
</dbReference>
<organism evidence="3 4">
    <name type="scientific">Caenorhabditis nigoni</name>
    <dbReference type="NCBI Taxonomy" id="1611254"/>
    <lineage>
        <taxon>Eukaryota</taxon>
        <taxon>Metazoa</taxon>
        <taxon>Ecdysozoa</taxon>
        <taxon>Nematoda</taxon>
        <taxon>Chromadorea</taxon>
        <taxon>Rhabditida</taxon>
        <taxon>Rhabditina</taxon>
        <taxon>Rhabditomorpha</taxon>
        <taxon>Rhabditoidea</taxon>
        <taxon>Rhabditidae</taxon>
        <taxon>Peloderinae</taxon>
        <taxon>Caenorhabditis</taxon>
    </lineage>
</organism>
<dbReference type="PANTHER" id="PTHR23015">
    <property type="entry name" value="UNCHARACTERIZED C.ELEGANS PROTEIN"/>
    <property type="match status" value="1"/>
</dbReference>
<dbReference type="AlphaFoldDB" id="A0A2G5SI00"/>
<feature type="domain" description="Mos1 transposase HTH" evidence="2">
    <location>
        <begin position="15"/>
        <end position="61"/>
    </location>
</feature>
<evidence type="ECO:0000259" key="1">
    <source>
        <dbReference type="Pfam" id="PF01827"/>
    </source>
</evidence>
<evidence type="ECO:0000259" key="2">
    <source>
        <dbReference type="Pfam" id="PF17906"/>
    </source>
</evidence>
<evidence type="ECO:0008006" key="5">
    <source>
        <dbReference type="Google" id="ProtNLM"/>
    </source>
</evidence>
<gene>
    <name evidence="3" type="ORF">B9Z55_026934</name>
</gene>
<dbReference type="GO" id="GO:0045087">
    <property type="term" value="P:innate immune response"/>
    <property type="evidence" value="ECO:0007669"/>
    <property type="project" value="TreeGrafter"/>
</dbReference>
<dbReference type="EMBL" id="PDUG01000007">
    <property type="protein sequence ID" value="PIC14725.1"/>
    <property type="molecule type" value="Genomic_DNA"/>
</dbReference>
<feature type="domain" description="DUF38" evidence="1">
    <location>
        <begin position="205"/>
        <end position="320"/>
    </location>
</feature>
<dbReference type="InterPro" id="IPR041426">
    <property type="entry name" value="Mos1_HTH"/>
</dbReference>
<name>A0A2G5SI00_9PELO</name>
<dbReference type="InterPro" id="IPR002900">
    <property type="entry name" value="DUF38/FTH_CAE_spp"/>
</dbReference>
<protein>
    <recommendedName>
        <fullName evidence="5">F-box domain-containing protein</fullName>
    </recommendedName>
</protein>
<keyword evidence="4" id="KW-1185">Reference proteome</keyword>
<dbReference type="Pfam" id="PF01827">
    <property type="entry name" value="FTH"/>
    <property type="match status" value="1"/>
</dbReference>
<dbReference type="PANTHER" id="PTHR23015:SF4">
    <property type="entry name" value="DUF38 DOMAIN-CONTAINING PROTEIN-RELATED"/>
    <property type="match status" value="1"/>
</dbReference>
<evidence type="ECO:0000313" key="3">
    <source>
        <dbReference type="EMBL" id="PIC14725.1"/>
    </source>
</evidence>
<proteinExistence type="predicted"/>
<evidence type="ECO:0000313" key="4">
    <source>
        <dbReference type="Proteomes" id="UP000230233"/>
    </source>
</evidence>
<sequence>MEASPDLIKENDDLLKVCLLYEVRRKIPIFHSYRNFCKIVGQDAMGYLDFEFWYYRFYHGKMDFDYDRSADPEPKTLVEIPVVLMNKIAKYLDPVERTFLRSMNHAIKAVADTFPPAFEKIDITVSRTSMHWTLNKQRFSCYKKDNGCTLYKPNSKGEESEDCHIKKSLEYLTPVLKMPNIQVNHFSLTIYNEPLKPDDLLPVPFNPKSFFIYGQSTNEVVQFLSAMTPGHLESISLDGSFLREDESYRMIFETDQLKQAKSVEVKSNWKAFTLEGLAIFSHLKSFKCQVRTNNVFEDLPRIRDIISTFEELESCELSFSSGLDRFPMRGFAGALGEEIPIGPLKAGEHLTITHHYRIPESNECLEFKMKEDGHRCLINIVKIR</sequence>
<accession>A0A2G5SI00</accession>
<dbReference type="Proteomes" id="UP000230233">
    <property type="component" value="Unassembled WGS sequence"/>
</dbReference>
<reference evidence="4" key="1">
    <citation type="submission" date="2017-10" db="EMBL/GenBank/DDBJ databases">
        <title>Rapid genome shrinkage in a self-fertile nematode reveals novel sperm competition proteins.</title>
        <authorList>
            <person name="Yin D."/>
            <person name="Schwarz E.M."/>
            <person name="Thomas C.G."/>
            <person name="Felde R.L."/>
            <person name="Korf I.F."/>
            <person name="Cutter A.D."/>
            <person name="Schartner C.M."/>
            <person name="Ralston E.J."/>
            <person name="Meyer B.J."/>
            <person name="Haag E.S."/>
        </authorList>
    </citation>
    <scope>NUCLEOTIDE SEQUENCE [LARGE SCALE GENOMIC DNA]</scope>
    <source>
        <strain evidence="4">JU1422</strain>
    </source>
</reference>
<dbReference type="CDD" id="cd22150">
    <property type="entry name" value="F-box_CeFBXA-like"/>
    <property type="match status" value="1"/>
</dbReference>
<dbReference type="InterPro" id="IPR040161">
    <property type="entry name" value="FB224"/>
</dbReference>